<accession>A0A4Y7L4K8</accession>
<feature type="compositionally biased region" description="Polar residues" evidence="1">
    <location>
        <begin position="25"/>
        <end position="35"/>
    </location>
</feature>
<keyword evidence="3" id="KW-1185">Reference proteome</keyword>
<protein>
    <submittedName>
        <fullName evidence="2">Uncharacterized protein</fullName>
    </submittedName>
</protein>
<evidence type="ECO:0000256" key="1">
    <source>
        <dbReference type="SAM" id="MobiDB-lite"/>
    </source>
</evidence>
<feature type="compositionally biased region" description="Polar residues" evidence="1">
    <location>
        <begin position="1"/>
        <end position="16"/>
    </location>
</feature>
<evidence type="ECO:0000313" key="3">
    <source>
        <dbReference type="Proteomes" id="UP000316621"/>
    </source>
</evidence>
<feature type="region of interest" description="Disordered" evidence="1">
    <location>
        <begin position="1"/>
        <end position="39"/>
    </location>
</feature>
<proteinExistence type="predicted"/>
<dbReference type="Gramene" id="RZC79311">
    <property type="protein sequence ID" value="RZC79311"/>
    <property type="gene ID" value="C5167_003524"/>
</dbReference>
<dbReference type="Proteomes" id="UP000316621">
    <property type="component" value="Chromosome 9"/>
</dbReference>
<gene>
    <name evidence="2" type="ORF">C5167_003524</name>
</gene>
<dbReference type="AlphaFoldDB" id="A0A4Y7L4K8"/>
<sequence length="162" mass="17828">MRNSGSRFSVLQSEESSCSRDSRTTSEGSPGGTNRNDMENAIVQNLTNDKSVEEDEGEVVVKTIDSLVELACSYGHLCEKDIASLKVKMTDLVHRYKGRFRYLDVEENDEQERDGVGAAVDGEYLVGDNLPNETEVHELDTNEQLGLDLGAVPTLVEGDDEV</sequence>
<organism evidence="2 3">
    <name type="scientific">Papaver somniferum</name>
    <name type="common">Opium poppy</name>
    <dbReference type="NCBI Taxonomy" id="3469"/>
    <lineage>
        <taxon>Eukaryota</taxon>
        <taxon>Viridiplantae</taxon>
        <taxon>Streptophyta</taxon>
        <taxon>Embryophyta</taxon>
        <taxon>Tracheophyta</taxon>
        <taxon>Spermatophyta</taxon>
        <taxon>Magnoliopsida</taxon>
        <taxon>Ranunculales</taxon>
        <taxon>Papaveraceae</taxon>
        <taxon>Papaveroideae</taxon>
        <taxon>Papaver</taxon>
    </lineage>
</organism>
<reference evidence="2 3" key="1">
    <citation type="journal article" date="2018" name="Science">
        <title>The opium poppy genome and morphinan production.</title>
        <authorList>
            <person name="Guo L."/>
            <person name="Winzer T."/>
            <person name="Yang X."/>
            <person name="Li Y."/>
            <person name="Ning Z."/>
            <person name="He Z."/>
            <person name="Teodor R."/>
            <person name="Lu Y."/>
            <person name="Bowser T.A."/>
            <person name="Graham I.A."/>
            <person name="Ye K."/>
        </authorList>
    </citation>
    <scope>NUCLEOTIDE SEQUENCE [LARGE SCALE GENOMIC DNA]</scope>
    <source>
        <strain evidence="3">cv. HN1</strain>
        <tissue evidence="2">Leaves</tissue>
    </source>
</reference>
<name>A0A4Y7L4K8_PAPSO</name>
<evidence type="ECO:0000313" key="2">
    <source>
        <dbReference type="EMBL" id="RZC79311.1"/>
    </source>
</evidence>
<dbReference type="EMBL" id="CM010723">
    <property type="protein sequence ID" value="RZC79311.1"/>
    <property type="molecule type" value="Genomic_DNA"/>
</dbReference>